<dbReference type="EMBL" id="UAUU01000002">
    <property type="protein sequence ID" value="SPZ84118.1"/>
    <property type="molecule type" value="Genomic_DNA"/>
</dbReference>
<organism evidence="1 2">
    <name type="scientific">Sphingobacterium multivorum</name>
    <dbReference type="NCBI Taxonomy" id="28454"/>
    <lineage>
        <taxon>Bacteria</taxon>
        <taxon>Pseudomonadati</taxon>
        <taxon>Bacteroidota</taxon>
        <taxon>Sphingobacteriia</taxon>
        <taxon>Sphingobacteriales</taxon>
        <taxon>Sphingobacteriaceae</taxon>
        <taxon>Sphingobacterium</taxon>
    </lineage>
</organism>
<protein>
    <submittedName>
        <fullName evidence="1">Uncharacterized protein</fullName>
    </submittedName>
</protein>
<sequence length="42" mass="4793">MHDFYKGSGRGKRRNWIANRPEESPVFNGRILVSLSFAGDIN</sequence>
<proteinExistence type="predicted"/>
<dbReference type="AlphaFoldDB" id="A0A2X2IQ52"/>
<evidence type="ECO:0000313" key="1">
    <source>
        <dbReference type="EMBL" id="SPZ84118.1"/>
    </source>
</evidence>
<dbReference type="Proteomes" id="UP000251241">
    <property type="component" value="Unassembled WGS sequence"/>
</dbReference>
<name>A0A2X2IQ52_SPHMU</name>
<accession>A0A2X2IQ52</accession>
<dbReference type="RefSeq" id="WP_286752332.1">
    <property type="nucleotide sequence ID" value="NZ_DALZRN010000005.1"/>
</dbReference>
<reference evidence="1 2" key="1">
    <citation type="submission" date="2018-06" db="EMBL/GenBank/DDBJ databases">
        <authorList>
            <consortium name="Pathogen Informatics"/>
            <person name="Doyle S."/>
        </authorList>
    </citation>
    <scope>NUCLEOTIDE SEQUENCE [LARGE SCALE GENOMIC DNA]</scope>
    <source>
        <strain evidence="1 2">NCTC11343</strain>
    </source>
</reference>
<gene>
    <name evidence="1" type="ORF">NCTC11343_00648</name>
</gene>
<evidence type="ECO:0000313" key="2">
    <source>
        <dbReference type="Proteomes" id="UP000251241"/>
    </source>
</evidence>